<evidence type="ECO:0000313" key="1">
    <source>
        <dbReference type="EMBL" id="GIH09943.1"/>
    </source>
</evidence>
<dbReference type="AlphaFoldDB" id="A0A8J3VLA7"/>
<sequence>MTRRRRQVLAGAISGVLVIAAAAIAITLTGTAPPQAAIRGDGEMPAALSLHLEKLRRAAPGSQGMAPEGPGSAQDAALAARVYPGDTLTVAQVEAATSAATRAFSRPFQSGHGKKGTWVNVGPSEAVYPFEELRDVTNYVPNEYVAGGRTTSLVISKFCISVLCPAWITPAGGGVWRTWNIRKNEPKWDYLGGPFGSNAVGAVSVDPNDPTGLTIYVGTGEANICASGCVHGVGLYKSTNGGVTWTGPIGKPELGGKGIGKIAVKQGDRNTIYVGTTTALAGMSATCCGGIVRPVPDAAKWGLYKTTNGGATWTFIHNGAVNAADCTGSAAEFANAAVCSPRGVRHLELDPVNQDIVYASSYARGVWRSGDAGATWTQIKASINPALTQSRPAFDVTKLPNGKTRMYVHEGNAGSPYSRLFRSDDVAGGTPTFTDLTSANPADPGFATFNLCGGQCWYDVFVTTPDGHPDVVYAGGSYSYGEPIANKRAVILSQDAGVTGTDMTFDGTDPVHPNGLHPDQHALVTNPGNPMQFFESSDGGVVRSSGQLVNRSGWCDAQWRGLTDPVELARCRQMLSAIPSKLDSVNKGLTTLQFTSISVSPHDSKLLTGGTQDNGTWESVNTNKWKNTMIGDGGYAGFDIADKKFRYHNFFDATTEVSFNNGALDSWISTFDPIFGLPGTQFYAPVINDPVVSKTLFAGTGFTVHRTKTAGIGDRTLAEANRICNSFTGTFEAQCGDWVELGPNRLTSAFWGTRTGGAVAAIERARNDTSTAWTATTTGRVFVTRNVDAEPATAVSFDRIDTDFAGAPNRFVSGIHVDPANANRAWISYSGFNSITPATPGHLFQVTYDPVTGSSSWVDVSNDFGDLPATDVARDDVTGDLYAGTDYGVLRLAAGTTTWTEAAAGMPNVEITSLVILPGERILYAGSHGLGAWRLNFKD</sequence>
<keyword evidence="2" id="KW-1185">Reference proteome</keyword>
<evidence type="ECO:0008006" key="3">
    <source>
        <dbReference type="Google" id="ProtNLM"/>
    </source>
</evidence>
<dbReference type="Proteomes" id="UP000612899">
    <property type="component" value="Unassembled WGS sequence"/>
</dbReference>
<comment type="caution">
    <text evidence="1">The sequence shown here is derived from an EMBL/GenBank/DDBJ whole genome shotgun (WGS) entry which is preliminary data.</text>
</comment>
<dbReference type="EMBL" id="BONY01000080">
    <property type="protein sequence ID" value="GIH09943.1"/>
    <property type="molecule type" value="Genomic_DNA"/>
</dbReference>
<name>A0A8J3VLA7_9ACTN</name>
<accession>A0A8J3VLA7</accession>
<dbReference type="InterPro" id="IPR015943">
    <property type="entry name" value="WD40/YVTN_repeat-like_dom_sf"/>
</dbReference>
<dbReference type="RefSeq" id="WP_203913667.1">
    <property type="nucleotide sequence ID" value="NZ_BONY01000080.1"/>
</dbReference>
<reference evidence="1" key="1">
    <citation type="submission" date="2021-01" db="EMBL/GenBank/DDBJ databases">
        <title>Whole genome shotgun sequence of Rhizocola hellebori NBRC 109834.</title>
        <authorList>
            <person name="Komaki H."/>
            <person name="Tamura T."/>
        </authorList>
    </citation>
    <scope>NUCLEOTIDE SEQUENCE</scope>
    <source>
        <strain evidence="1">NBRC 109834</strain>
    </source>
</reference>
<organism evidence="1 2">
    <name type="scientific">Rhizocola hellebori</name>
    <dbReference type="NCBI Taxonomy" id="1392758"/>
    <lineage>
        <taxon>Bacteria</taxon>
        <taxon>Bacillati</taxon>
        <taxon>Actinomycetota</taxon>
        <taxon>Actinomycetes</taxon>
        <taxon>Micromonosporales</taxon>
        <taxon>Micromonosporaceae</taxon>
        <taxon>Rhizocola</taxon>
    </lineage>
</organism>
<protein>
    <recommendedName>
        <fullName evidence="3">Exo-alpha-sialidase</fullName>
    </recommendedName>
</protein>
<proteinExistence type="predicted"/>
<evidence type="ECO:0000313" key="2">
    <source>
        <dbReference type="Proteomes" id="UP000612899"/>
    </source>
</evidence>
<dbReference type="Gene3D" id="2.130.10.10">
    <property type="entry name" value="YVTN repeat-like/Quinoprotein amine dehydrogenase"/>
    <property type="match status" value="2"/>
</dbReference>
<gene>
    <name evidence="1" type="ORF">Rhe02_80100</name>
</gene>
<dbReference type="SUPFAM" id="SSF110296">
    <property type="entry name" value="Oligoxyloglucan reducing end-specific cellobiohydrolase"/>
    <property type="match status" value="2"/>
</dbReference>